<organism evidence="1 2">
    <name type="scientific">Lindgomyces ingoldianus</name>
    <dbReference type="NCBI Taxonomy" id="673940"/>
    <lineage>
        <taxon>Eukaryota</taxon>
        <taxon>Fungi</taxon>
        <taxon>Dikarya</taxon>
        <taxon>Ascomycota</taxon>
        <taxon>Pezizomycotina</taxon>
        <taxon>Dothideomycetes</taxon>
        <taxon>Pleosporomycetidae</taxon>
        <taxon>Pleosporales</taxon>
        <taxon>Lindgomycetaceae</taxon>
        <taxon>Lindgomyces</taxon>
    </lineage>
</organism>
<dbReference type="Proteomes" id="UP000799755">
    <property type="component" value="Unassembled WGS sequence"/>
</dbReference>
<keyword evidence="2" id="KW-1185">Reference proteome</keyword>
<proteinExistence type="predicted"/>
<evidence type="ECO:0000313" key="2">
    <source>
        <dbReference type="Proteomes" id="UP000799755"/>
    </source>
</evidence>
<dbReference type="EMBL" id="MU003505">
    <property type="protein sequence ID" value="KAF2471261.1"/>
    <property type="molecule type" value="Genomic_DNA"/>
</dbReference>
<name>A0ACB6QYI1_9PLEO</name>
<accession>A0ACB6QYI1</accession>
<evidence type="ECO:0000313" key="1">
    <source>
        <dbReference type="EMBL" id="KAF2471261.1"/>
    </source>
</evidence>
<gene>
    <name evidence="1" type="ORF">BDR25DRAFT_303324</name>
</gene>
<reference evidence="1" key="1">
    <citation type="journal article" date="2020" name="Stud. Mycol.">
        <title>101 Dothideomycetes genomes: a test case for predicting lifestyles and emergence of pathogens.</title>
        <authorList>
            <person name="Haridas S."/>
            <person name="Albert R."/>
            <person name="Binder M."/>
            <person name="Bloem J."/>
            <person name="Labutti K."/>
            <person name="Salamov A."/>
            <person name="Andreopoulos B."/>
            <person name="Baker S."/>
            <person name="Barry K."/>
            <person name="Bills G."/>
            <person name="Bluhm B."/>
            <person name="Cannon C."/>
            <person name="Castanera R."/>
            <person name="Culley D."/>
            <person name="Daum C."/>
            <person name="Ezra D."/>
            <person name="Gonzalez J."/>
            <person name="Henrissat B."/>
            <person name="Kuo A."/>
            <person name="Liang C."/>
            <person name="Lipzen A."/>
            <person name="Lutzoni F."/>
            <person name="Magnuson J."/>
            <person name="Mondo S."/>
            <person name="Nolan M."/>
            <person name="Ohm R."/>
            <person name="Pangilinan J."/>
            <person name="Park H.-J."/>
            <person name="Ramirez L."/>
            <person name="Alfaro M."/>
            <person name="Sun H."/>
            <person name="Tritt A."/>
            <person name="Yoshinaga Y."/>
            <person name="Zwiers L.-H."/>
            <person name="Turgeon B."/>
            <person name="Goodwin S."/>
            <person name="Spatafora J."/>
            <person name="Crous P."/>
            <person name="Grigoriev I."/>
        </authorList>
    </citation>
    <scope>NUCLEOTIDE SEQUENCE</scope>
    <source>
        <strain evidence="1">ATCC 200398</strain>
    </source>
</reference>
<protein>
    <submittedName>
        <fullName evidence="1">Uncharacterized protein</fullName>
    </submittedName>
</protein>
<sequence>MSYSREDTKSSILIPFPDPQGFHLPDSGEVFNALTTTSTLQVMKVRAPDRPVRSFILRPMHLLPDNECLKGNTTSTPNVVEAACKLGVKTIIVSSETTYEVCLRQGDLDVAPFPWMKTTTSPPWTRTPFRSCVAGELLEDLQEGLPQSTSTYINDPLCQKCNAWSYIDARDLGLH</sequence>
<comment type="caution">
    <text evidence="1">The sequence shown here is derived from an EMBL/GenBank/DDBJ whole genome shotgun (WGS) entry which is preliminary data.</text>
</comment>